<protein>
    <submittedName>
        <fullName evidence="2">Uncharacterized protein</fullName>
    </submittedName>
</protein>
<name>A0A059J8Y2_TRIIM</name>
<dbReference type="Proteomes" id="UP000024533">
    <property type="component" value="Unassembled WGS sequence"/>
</dbReference>
<keyword evidence="3" id="KW-1185">Reference proteome</keyword>
<sequence>MPGTKTHILDRDKTRRSLRRGKRKIRLASQGPAAGAEWLEGWRCSVARAGVRPVCPTAPCLFHTVEVKEERHYCTATDGDDGAVSGAIQRSSTSDPSSGKISGKNKLHDREDGRRKILHLGDCSACWRMATGLQHGLVDVGRSLTALGLM</sequence>
<gene>
    <name evidence="2" type="ORF">H109_03994</name>
</gene>
<evidence type="ECO:0000256" key="1">
    <source>
        <dbReference type="SAM" id="MobiDB-lite"/>
    </source>
</evidence>
<evidence type="ECO:0000313" key="2">
    <source>
        <dbReference type="EMBL" id="KDB24138.1"/>
    </source>
</evidence>
<accession>A0A059J8Y2</accession>
<proteinExistence type="predicted"/>
<comment type="caution">
    <text evidence="2">The sequence shown here is derived from an EMBL/GenBank/DDBJ whole genome shotgun (WGS) entry which is preliminary data.</text>
</comment>
<feature type="region of interest" description="Disordered" evidence="1">
    <location>
        <begin position="84"/>
        <end position="108"/>
    </location>
</feature>
<feature type="compositionally biased region" description="Polar residues" evidence="1">
    <location>
        <begin position="88"/>
        <end position="100"/>
    </location>
</feature>
<reference evidence="2 3" key="1">
    <citation type="submission" date="2014-02" db="EMBL/GenBank/DDBJ databases">
        <title>The Genome Sequence of Trichophyton interdigitale MR816.</title>
        <authorList>
            <consortium name="The Broad Institute Genomics Platform"/>
            <person name="Cuomo C.A."/>
            <person name="White T.C."/>
            <person name="Graser Y."/>
            <person name="Martinez-Rossi N."/>
            <person name="Heitman J."/>
            <person name="Young S.K."/>
            <person name="Zeng Q."/>
            <person name="Gargeya S."/>
            <person name="Abouelleil A."/>
            <person name="Alvarado L."/>
            <person name="Chapman S.B."/>
            <person name="Gainer-Dewar J."/>
            <person name="Goldberg J."/>
            <person name="Griggs A."/>
            <person name="Gujja S."/>
            <person name="Hansen M."/>
            <person name="Howarth C."/>
            <person name="Imamovic A."/>
            <person name="Larimer J."/>
            <person name="Martinez D."/>
            <person name="Murphy C."/>
            <person name="Pearson M.D."/>
            <person name="Persinoti G."/>
            <person name="Poon T."/>
            <person name="Priest M."/>
            <person name="Roberts A.D."/>
            <person name="Saif S."/>
            <person name="Shea T.D."/>
            <person name="Sykes S.N."/>
            <person name="Wortman J."/>
            <person name="Nusbaum C."/>
            <person name="Birren B."/>
        </authorList>
    </citation>
    <scope>NUCLEOTIDE SEQUENCE [LARGE SCALE GENOMIC DNA]</scope>
    <source>
        <strain evidence="2 3">MR816</strain>
    </source>
</reference>
<evidence type="ECO:0000313" key="3">
    <source>
        <dbReference type="Proteomes" id="UP000024533"/>
    </source>
</evidence>
<dbReference type="AlphaFoldDB" id="A0A059J8Y2"/>
<dbReference type="HOGENOM" id="CLU_1741874_0_0_1"/>
<organism evidence="2 3">
    <name type="scientific">Trichophyton interdigitale (strain MR816)</name>
    <dbReference type="NCBI Taxonomy" id="1215338"/>
    <lineage>
        <taxon>Eukaryota</taxon>
        <taxon>Fungi</taxon>
        <taxon>Dikarya</taxon>
        <taxon>Ascomycota</taxon>
        <taxon>Pezizomycotina</taxon>
        <taxon>Eurotiomycetes</taxon>
        <taxon>Eurotiomycetidae</taxon>
        <taxon>Onygenales</taxon>
        <taxon>Arthrodermataceae</taxon>
        <taxon>Trichophyton</taxon>
    </lineage>
</organism>
<dbReference type="EMBL" id="AOKY01000278">
    <property type="protein sequence ID" value="KDB24138.1"/>
    <property type="molecule type" value="Genomic_DNA"/>
</dbReference>